<reference evidence="3" key="1">
    <citation type="submission" date="2018-11" db="EMBL/GenBank/DDBJ databases">
        <title>Chitinophaga lutea sp.nov., isolate from arsenic contaminated soil.</title>
        <authorList>
            <person name="Zong Y."/>
        </authorList>
    </citation>
    <scope>NUCLEOTIDE SEQUENCE [LARGE SCALE GENOMIC DNA]</scope>
    <source>
        <strain evidence="3">YLT18</strain>
    </source>
</reference>
<keyword evidence="1" id="KW-0732">Signal</keyword>
<dbReference type="InterPro" id="IPR011250">
    <property type="entry name" value="OMP/PagP_B-barrel"/>
</dbReference>
<dbReference type="Proteomes" id="UP000279089">
    <property type="component" value="Unassembled WGS sequence"/>
</dbReference>
<organism evidence="2 3">
    <name type="scientific">Chitinophaga barathri</name>
    <dbReference type="NCBI Taxonomy" id="1647451"/>
    <lineage>
        <taxon>Bacteria</taxon>
        <taxon>Pseudomonadati</taxon>
        <taxon>Bacteroidota</taxon>
        <taxon>Chitinophagia</taxon>
        <taxon>Chitinophagales</taxon>
        <taxon>Chitinophagaceae</taxon>
        <taxon>Chitinophaga</taxon>
    </lineage>
</organism>
<gene>
    <name evidence="2" type="ORF">EG028_13880</name>
</gene>
<dbReference type="AlphaFoldDB" id="A0A3N4M9J1"/>
<dbReference type="EMBL" id="RMBX01000007">
    <property type="protein sequence ID" value="RPD40394.1"/>
    <property type="molecule type" value="Genomic_DNA"/>
</dbReference>
<evidence type="ECO:0000313" key="2">
    <source>
        <dbReference type="EMBL" id="RPD40394.1"/>
    </source>
</evidence>
<evidence type="ECO:0000313" key="3">
    <source>
        <dbReference type="Proteomes" id="UP000279089"/>
    </source>
</evidence>
<protein>
    <recommendedName>
        <fullName evidence="4">Outer membrane protein beta-barrel domain-containing protein</fullName>
    </recommendedName>
</protein>
<feature type="signal peptide" evidence="1">
    <location>
        <begin position="1"/>
        <end position="20"/>
    </location>
</feature>
<name>A0A3N4M9J1_9BACT</name>
<accession>A0A3N4M9J1</accession>
<sequence length="196" mass="21620">MKQLYVMAFLCLFGIQFAGAQVKKGNVLVGGSAGIKFEQDKALDYKAEGTTYTFSPKVGYAISDKWLAGAYVSGIILNGQSSMDVGAVNMMEGIFVRNYHRLGNKLALFGEANVGYFHSGVRYNDVKHTDNRGIQVGVFPGLSYFVSKRFVLDGTFGGLWYSYGKFEDVINHRKTTSNGISLSFSEEFELGVSFLF</sequence>
<dbReference type="SUPFAM" id="SSF56925">
    <property type="entry name" value="OMPA-like"/>
    <property type="match status" value="1"/>
</dbReference>
<evidence type="ECO:0008006" key="4">
    <source>
        <dbReference type="Google" id="ProtNLM"/>
    </source>
</evidence>
<dbReference type="Gene3D" id="2.40.160.20">
    <property type="match status" value="1"/>
</dbReference>
<evidence type="ECO:0000256" key="1">
    <source>
        <dbReference type="SAM" id="SignalP"/>
    </source>
</evidence>
<dbReference type="RefSeq" id="WP_120517286.1">
    <property type="nucleotide sequence ID" value="NZ_QXZY01000008.1"/>
</dbReference>
<dbReference type="OrthoDB" id="945117at2"/>
<proteinExistence type="predicted"/>
<keyword evidence="3" id="KW-1185">Reference proteome</keyword>
<comment type="caution">
    <text evidence="2">The sequence shown here is derived from an EMBL/GenBank/DDBJ whole genome shotgun (WGS) entry which is preliminary data.</text>
</comment>
<feature type="chain" id="PRO_5018262812" description="Outer membrane protein beta-barrel domain-containing protein" evidence="1">
    <location>
        <begin position="21"/>
        <end position="196"/>
    </location>
</feature>